<evidence type="ECO:0000313" key="9">
    <source>
        <dbReference type="EMBL" id="RHL61102.1"/>
    </source>
</evidence>
<evidence type="ECO:0000256" key="3">
    <source>
        <dbReference type="ARBA" id="ARBA00023136"/>
    </source>
</evidence>
<dbReference type="InterPro" id="IPR036259">
    <property type="entry name" value="MFS_trans_sf"/>
</dbReference>
<feature type="transmembrane region" description="Helical" evidence="4">
    <location>
        <begin position="239"/>
        <end position="260"/>
    </location>
</feature>
<feature type="transmembrane region" description="Helical" evidence="4">
    <location>
        <begin position="297"/>
        <end position="318"/>
    </location>
</feature>
<evidence type="ECO:0000259" key="5">
    <source>
        <dbReference type="PROSITE" id="PS50850"/>
    </source>
</evidence>
<dbReference type="InterPro" id="IPR052714">
    <property type="entry name" value="MFS_Exporter"/>
</dbReference>
<feature type="transmembrane region" description="Helical" evidence="4">
    <location>
        <begin position="9"/>
        <end position="28"/>
    </location>
</feature>
<dbReference type="Proteomes" id="UP001156216">
    <property type="component" value="Chromosome"/>
</dbReference>
<keyword evidence="2 4" id="KW-1133">Transmembrane helix</keyword>
<feature type="transmembrane region" description="Helical" evidence="4">
    <location>
        <begin position="75"/>
        <end position="94"/>
    </location>
</feature>
<dbReference type="KEGG" id="btho:Btheta7330_02289"/>
<evidence type="ECO:0000313" key="6">
    <source>
        <dbReference type="EMBL" id="KAB4311647.1"/>
    </source>
</evidence>
<feature type="transmembrane region" description="Helical" evidence="4">
    <location>
        <begin position="272"/>
        <end position="291"/>
    </location>
</feature>
<dbReference type="EMBL" id="WCSY01000012">
    <property type="protein sequence ID" value="KAB4311647.1"/>
    <property type="molecule type" value="Genomic_DNA"/>
</dbReference>
<dbReference type="InterPro" id="IPR020846">
    <property type="entry name" value="MFS_dom"/>
</dbReference>
<sequence length="385" mass="42053">MAVKLWTVHFMRICVANLLLFISLYILFPVLSVEMADRLGVPVAQTGVIFLFFTLGMFLIGPFHAYLVDAYKRKYVCMFSFATMVAATAGYAFVTNITELILLSTVQGLAFGIATTAGITLAIDITNATLRSAGNVSFSWMARLGMIIGIVLGVWLYQSYSFKNLLSVSVITGAAGVLMVSGVYVPFRAPIVTRLYSFDRFLLLRGWVPAINMILITFVPGLLIPLVHRFLNDSVLGSSGIPIPFFVGTGIGYLASLLLARLFILKEKTLRLVLVGIILEIVAITLLASGFPVGVPSILLGLGLGLVMPEFLVMFVKLSHHCQRGTANTTHLLASEVGFASGIAVACYFDLEADKMLYTGQVVAVIALIFFILVTYPYYKRKKVR</sequence>
<protein>
    <submittedName>
        <fullName evidence="6">MFS transporter</fullName>
    </submittedName>
</protein>
<proteinExistence type="predicted"/>
<feature type="transmembrane region" description="Helical" evidence="4">
    <location>
        <begin position="206"/>
        <end position="227"/>
    </location>
</feature>
<name>A0A0P0F4W2_BACT4</name>
<dbReference type="OMA" id="CQRGTAN"/>
<dbReference type="RefSeq" id="WP_008761375.1">
    <property type="nucleotide sequence ID" value="NZ_BAABZI010000001.1"/>
</dbReference>
<dbReference type="Gene3D" id="1.20.1250.20">
    <property type="entry name" value="MFS general substrate transporter like domains"/>
    <property type="match status" value="1"/>
</dbReference>
<accession>A0A0P0F4W2</accession>
<reference evidence="9 11" key="1">
    <citation type="submission" date="2018-08" db="EMBL/GenBank/DDBJ databases">
        <title>A genome reference for cultivated species of the human gut microbiota.</title>
        <authorList>
            <person name="Zou Y."/>
            <person name="Xue W."/>
            <person name="Luo G."/>
        </authorList>
    </citation>
    <scope>NUCLEOTIDE SEQUENCE [LARGE SCALE GENOMIC DNA]</scope>
    <source>
        <strain evidence="9 11">AF37-12</strain>
    </source>
</reference>
<evidence type="ECO:0000313" key="12">
    <source>
        <dbReference type="Proteomes" id="UP000436858"/>
    </source>
</evidence>
<dbReference type="GO" id="GO:0022857">
    <property type="term" value="F:transmembrane transporter activity"/>
    <property type="evidence" value="ECO:0007669"/>
    <property type="project" value="InterPro"/>
</dbReference>
<dbReference type="PANTHER" id="PTHR23531:SF1">
    <property type="entry name" value="QUINOLENE RESISTANCE PROTEIN NORA"/>
    <property type="match status" value="1"/>
</dbReference>
<feature type="transmembrane region" description="Helical" evidence="4">
    <location>
        <begin position="330"/>
        <end position="351"/>
    </location>
</feature>
<organism evidence="6 13">
    <name type="scientific">Bacteroides thetaiotaomicron</name>
    <dbReference type="NCBI Taxonomy" id="818"/>
    <lineage>
        <taxon>Bacteria</taxon>
        <taxon>Pseudomonadati</taxon>
        <taxon>Bacteroidota</taxon>
        <taxon>Bacteroidia</taxon>
        <taxon>Bacteroidales</taxon>
        <taxon>Bacteroidaceae</taxon>
        <taxon>Bacteroides</taxon>
    </lineage>
</organism>
<reference evidence="10" key="3">
    <citation type="submission" date="2021-06" db="EMBL/GenBank/DDBJ databases">
        <title>Interrogation of the integrated mobile genetic elements in gut-associated Bacteroides with a consensus prediction approach.</title>
        <authorList>
            <person name="Campbell D.E."/>
            <person name="Leigh J.R."/>
            <person name="Kim T."/>
            <person name="England W."/>
            <person name="Whitaker R.J."/>
            <person name="Degnan P.H."/>
        </authorList>
    </citation>
    <scope>NUCLEOTIDE SEQUENCE</scope>
    <source>
        <strain evidence="10">VPI-BTDOT2</strain>
    </source>
</reference>
<dbReference type="InterPro" id="IPR011701">
    <property type="entry name" value="MFS"/>
</dbReference>
<dbReference type="Proteomes" id="UP000436858">
    <property type="component" value="Unassembled WGS sequence"/>
</dbReference>
<evidence type="ECO:0000256" key="2">
    <source>
        <dbReference type="ARBA" id="ARBA00022989"/>
    </source>
</evidence>
<dbReference type="Proteomes" id="UP001200544">
    <property type="component" value="Unassembled WGS sequence"/>
</dbReference>
<dbReference type="PANTHER" id="PTHR23531">
    <property type="entry name" value="QUINOLENE RESISTANCE PROTEIN NORA"/>
    <property type="match status" value="1"/>
</dbReference>
<reference evidence="8" key="4">
    <citation type="submission" date="2021-07" db="EMBL/GenBank/DDBJ databases">
        <title>Comparative genomics of Bacteroides fragilis group isolates reveals species-dependent resistance mechanisms and validates clinical tools for resistance prediction.</title>
        <authorList>
            <person name="Wallace M.J."/>
            <person name="Jean S."/>
            <person name="Wallace M.A."/>
            <person name="Carey-Ann B.D."/>
            <person name="Dantas G."/>
        </authorList>
    </citation>
    <scope>NUCLEOTIDE SEQUENCE</scope>
    <source>
        <strain evidence="8">BJH_160</strain>
    </source>
</reference>
<dbReference type="EMBL" id="JAHYQA010000019">
    <property type="protein sequence ID" value="MCE9240054.1"/>
    <property type="molecule type" value="Genomic_DNA"/>
</dbReference>
<evidence type="ECO:0000313" key="13">
    <source>
        <dbReference type="Proteomes" id="UP000440614"/>
    </source>
</evidence>
<dbReference type="Proteomes" id="UP000283616">
    <property type="component" value="Unassembled WGS sequence"/>
</dbReference>
<feature type="domain" description="Major facilitator superfamily (MFS) profile" evidence="5">
    <location>
        <begin position="9"/>
        <end position="379"/>
    </location>
</feature>
<dbReference type="Proteomes" id="UP000440614">
    <property type="component" value="Unassembled WGS sequence"/>
</dbReference>
<dbReference type="EMBL" id="WCRY01000006">
    <property type="protein sequence ID" value="KAB4483767.1"/>
    <property type="molecule type" value="Genomic_DNA"/>
</dbReference>
<feature type="transmembrane region" description="Helical" evidence="4">
    <location>
        <begin position="100"/>
        <end position="123"/>
    </location>
</feature>
<feature type="transmembrane region" description="Helical" evidence="4">
    <location>
        <begin position="357"/>
        <end position="379"/>
    </location>
</feature>
<dbReference type="AlphaFoldDB" id="A0A0P0F4W2"/>
<evidence type="ECO:0000313" key="11">
    <source>
        <dbReference type="Proteomes" id="UP000283616"/>
    </source>
</evidence>
<feature type="transmembrane region" description="Helical" evidence="4">
    <location>
        <begin position="48"/>
        <end position="68"/>
    </location>
</feature>
<dbReference type="SUPFAM" id="SSF103473">
    <property type="entry name" value="MFS general substrate transporter"/>
    <property type="match status" value="1"/>
</dbReference>
<evidence type="ECO:0000313" key="8">
    <source>
        <dbReference type="EMBL" id="MCE9240054.1"/>
    </source>
</evidence>
<feature type="transmembrane region" description="Helical" evidence="4">
    <location>
        <begin position="164"/>
        <end position="185"/>
    </location>
</feature>
<gene>
    <name evidence="9" type="ORF">DW011_07655</name>
    <name evidence="7" type="ORF">GAN91_08190</name>
    <name evidence="6" type="ORF">GAO51_14000</name>
    <name evidence="8" type="ORF">K0H07_23220</name>
    <name evidence="10" type="ORF">KQP59_21915</name>
</gene>
<evidence type="ECO:0000313" key="10">
    <source>
        <dbReference type="EMBL" id="UYU70901.1"/>
    </source>
</evidence>
<dbReference type="EMBL" id="QROV01000007">
    <property type="protein sequence ID" value="RHL61102.1"/>
    <property type="molecule type" value="Genomic_DNA"/>
</dbReference>
<dbReference type="PROSITE" id="PS50850">
    <property type="entry name" value="MFS"/>
    <property type="match status" value="1"/>
</dbReference>
<reference evidence="12 13" key="2">
    <citation type="journal article" date="2019" name="Nat. Med.">
        <title>A library of human gut bacterial isolates paired with longitudinal multiomics data enables mechanistic microbiome research.</title>
        <authorList>
            <person name="Poyet M."/>
            <person name="Groussin M."/>
            <person name="Gibbons S.M."/>
            <person name="Avila-Pacheco J."/>
            <person name="Jiang X."/>
            <person name="Kearney S.M."/>
            <person name="Perrotta A.R."/>
            <person name="Berdy B."/>
            <person name="Zhao S."/>
            <person name="Lieberman T.D."/>
            <person name="Swanson P.K."/>
            <person name="Smith M."/>
            <person name="Roesemann S."/>
            <person name="Alexander J.E."/>
            <person name="Rich S.A."/>
            <person name="Livny J."/>
            <person name="Vlamakis H."/>
            <person name="Clish C."/>
            <person name="Bullock K."/>
            <person name="Deik A."/>
            <person name="Scott J."/>
            <person name="Pierce K.A."/>
            <person name="Xavier R.J."/>
            <person name="Alm E.J."/>
        </authorList>
    </citation>
    <scope>NUCLEOTIDE SEQUENCE [LARGE SCALE GENOMIC DNA]</scope>
    <source>
        <strain evidence="7 12">BIOML-A162</strain>
        <strain evidence="6 13">BIOML-A188</strain>
    </source>
</reference>
<keyword evidence="3 4" id="KW-0472">Membrane</keyword>
<evidence type="ECO:0000256" key="1">
    <source>
        <dbReference type="ARBA" id="ARBA00022692"/>
    </source>
</evidence>
<dbReference type="EMBL" id="CP083681">
    <property type="protein sequence ID" value="UYU70901.1"/>
    <property type="molecule type" value="Genomic_DNA"/>
</dbReference>
<dbReference type="Pfam" id="PF07690">
    <property type="entry name" value="MFS_1"/>
    <property type="match status" value="1"/>
</dbReference>
<evidence type="ECO:0000256" key="4">
    <source>
        <dbReference type="SAM" id="Phobius"/>
    </source>
</evidence>
<evidence type="ECO:0000313" key="7">
    <source>
        <dbReference type="EMBL" id="KAB4483767.1"/>
    </source>
</evidence>
<keyword evidence="1 4" id="KW-0812">Transmembrane</keyword>
<dbReference type="GeneID" id="60926667"/>
<feature type="transmembrane region" description="Helical" evidence="4">
    <location>
        <begin position="135"/>
        <end position="158"/>
    </location>
</feature>